<evidence type="ECO:0000313" key="2">
    <source>
        <dbReference type="Proteomes" id="UP000486602"/>
    </source>
</evidence>
<organism evidence="1 2">
    <name type="scientific">Cryomorpha ignava</name>
    <dbReference type="NCBI Taxonomy" id="101383"/>
    <lineage>
        <taxon>Bacteria</taxon>
        <taxon>Pseudomonadati</taxon>
        <taxon>Bacteroidota</taxon>
        <taxon>Flavobacteriia</taxon>
        <taxon>Flavobacteriales</taxon>
        <taxon>Cryomorphaceae</taxon>
        <taxon>Cryomorpha</taxon>
    </lineage>
</organism>
<dbReference type="Pfam" id="PF03683">
    <property type="entry name" value="UPF0175"/>
    <property type="match status" value="1"/>
</dbReference>
<dbReference type="InterPro" id="IPR005368">
    <property type="entry name" value="UPF0175"/>
</dbReference>
<accession>A0A7K3WUY4</accession>
<name>A0A7K3WUY4_9FLAO</name>
<sequence>MVISPSFKFHLLIKVASVKGIIHVKAPDYLADALKLSLMDFESEIKISSMVKLFELGKVSSGVAAKVLGMSRLDFLDLLSKYNVSVLNEVDSVSLQ</sequence>
<proteinExistence type="predicted"/>
<dbReference type="AlphaFoldDB" id="A0A7K3WUY4"/>
<dbReference type="EMBL" id="JAAGVY010000031">
    <property type="protein sequence ID" value="NEN24722.1"/>
    <property type="molecule type" value="Genomic_DNA"/>
</dbReference>
<protein>
    <submittedName>
        <fullName evidence="1">UPF0175 family protein</fullName>
    </submittedName>
</protein>
<reference evidence="1 2" key="1">
    <citation type="submission" date="2020-02" db="EMBL/GenBank/DDBJ databases">
        <title>Out from the shadows clarifying the taxonomy of the family Cryomorphaceae and related taxa by utilizing the GTDB taxonomic framework.</title>
        <authorList>
            <person name="Bowman J.P."/>
        </authorList>
    </citation>
    <scope>NUCLEOTIDE SEQUENCE [LARGE SCALE GENOMIC DNA]</scope>
    <source>
        <strain evidence="1 2">QSSC 1-22</strain>
    </source>
</reference>
<keyword evidence="2" id="KW-1185">Reference proteome</keyword>
<gene>
    <name evidence="1" type="ORF">G3O08_14540</name>
</gene>
<dbReference type="Proteomes" id="UP000486602">
    <property type="component" value="Unassembled WGS sequence"/>
</dbReference>
<comment type="caution">
    <text evidence="1">The sequence shown here is derived from an EMBL/GenBank/DDBJ whole genome shotgun (WGS) entry which is preliminary data.</text>
</comment>
<evidence type="ECO:0000313" key="1">
    <source>
        <dbReference type="EMBL" id="NEN24722.1"/>
    </source>
</evidence>